<dbReference type="Proteomes" id="UP000095767">
    <property type="component" value="Unassembled WGS sequence"/>
</dbReference>
<evidence type="ECO:0000313" key="1">
    <source>
        <dbReference type="EMBL" id="OEL22368.1"/>
    </source>
</evidence>
<comment type="caution">
    <text evidence="1">The sequence shown here is derived from an EMBL/GenBank/DDBJ whole genome shotgun (WGS) entry which is preliminary data.</text>
</comment>
<protein>
    <submittedName>
        <fullName evidence="1">Uncharacterized protein</fullName>
    </submittedName>
</protein>
<keyword evidence="2" id="KW-1185">Reference proteome</keyword>
<organism evidence="1 2">
    <name type="scientific">Dichanthelium oligosanthes</name>
    <dbReference type="NCBI Taxonomy" id="888268"/>
    <lineage>
        <taxon>Eukaryota</taxon>
        <taxon>Viridiplantae</taxon>
        <taxon>Streptophyta</taxon>
        <taxon>Embryophyta</taxon>
        <taxon>Tracheophyta</taxon>
        <taxon>Spermatophyta</taxon>
        <taxon>Magnoliopsida</taxon>
        <taxon>Liliopsida</taxon>
        <taxon>Poales</taxon>
        <taxon>Poaceae</taxon>
        <taxon>PACMAD clade</taxon>
        <taxon>Panicoideae</taxon>
        <taxon>Panicodae</taxon>
        <taxon>Paniceae</taxon>
        <taxon>Dichantheliinae</taxon>
        <taxon>Dichanthelium</taxon>
    </lineage>
</organism>
<gene>
    <name evidence="1" type="ORF">BAE44_0016617</name>
</gene>
<dbReference type="AlphaFoldDB" id="A0A1E5VB52"/>
<reference evidence="1 2" key="1">
    <citation type="submission" date="2016-09" db="EMBL/GenBank/DDBJ databases">
        <title>The draft genome of Dichanthelium oligosanthes: A C3 panicoid grass species.</title>
        <authorList>
            <person name="Studer A.J."/>
            <person name="Schnable J.C."/>
            <person name="Brutnell T.P."/>
        </authorList>
    </citation>
    <scope>NUCLEOTIDE SEQUENCE [LARGE SCALE GENOMIC DNA]</scope>
    <source>
        <strain evidence="2">cv. Kellogg 1175</strain>
        <tissue evidence="1">Leaf</tissue>
    </source>
</reference>
<proteinExistence type="predicted"/>
<dbReference type="EMBL" id="LWDX02045527">
    <property type="protein sequence ID" value="OEL22368.1"/>
    <property type="molecule type" value="Genomic_DNA"/>
</dbReference>
<sequence>MFGGQTCAYLPCLSLFIAIHEHCQLEHCYQSLWKTFILPARLRGVGCFCLKFSLD</sequence>
<accession>A0A1E5VB52</accession>
<evidence type="ECO:0000313" key="2">
    <source>
        <dbReference type="Proteomes" id="UP000095767"/>
    </source>
</evidence>
<name>A0A1E5VB52_9POAL</name>